<evidence type="ECO:0000313" key="1">
    <source>
        <dbReference type="EMBL" id="KKW26272.1"/>
    </source>
</evidence>
<evidence type="ECO:0000313" key="2">
    <source>
        <dbReference type="Proteomes" id="UP000034913"/>
    </source>
</evidence>
<dbReference type="AlphaFoldDB" id="A0A0G1ZEJ2"/>
<comment type="caution">
    <text evidence="1">The sequence shown here is derived from an EMBL/GenBank/DDBJ whole genome shotgun (WGS) entry which is preliminary data.</text>
</comment>
<name>A0A0G1ZEJ2_UNCK3</name>
<evidence type="ECO:0008006" key="3">
    <source>
        <dbReference type="Google" id="ProtNLM"/>
    </source>
</evidence>
<proteinExistence type="predicted"/>
<dbReference type="InterPro" id="IPR017853">
    <property type="entry name" value="GH"/>
</dbReference>
<protein>
    <recommendedName>
        <fullName evidence="3">Glycoside hydrolase family 42 N-terminal domain-containing protein</fullName>
    </recommendedName>
</protein>
<reference evidence="1 2" key="1">
    <citation type="journal article" date="2015" name="Nature">
        <title>rRNA introns, odd ribosomes, and small enigmatic genomes across a large radiation of phyla.</title>
        <authorList>
            <person name="Brown C.T."/>
            <person name="Hug L.A."/>
            <person name="Thomas B.C."/>
            <person name="Sharon I."/>
            <person name="Castelle C.J."/>
            <person name="Singh A."/>
            <person name="Wilkins M.J."/>
            <person name="Williams K.H."/>
            <person name="Banfield J.F."/>
        </authorList>
    </citation>
    <scope>NUCLEOTIDE SEQUENCE [LARGE SCALE GENOMIC DNA]</scope>
</reference>
<sequence>MGFSFSPTYAEYLGLNPRASYLEILDSFKFQAVRLPVYWDRVYQNGSYDFAEIDFLVKEARKRNLAVVLSFGYRNFRWPECYAPQEFVSLAYPEFEEKILSFDREVLNHFNKGEISFWQVENEPYLHPHCRYLKIETLKKLVAQVREIHSEGKVVITYGGAQAVTLPFFWGLYEQADYLGASFYARILDPLFRKYYVETYRLGILSPRSIARERGLINGKGKGFWVVEFQAEPWKEDGRTMSPTLLKENWEDLISFGSAEKVFVWGAEWWLKEKTQGRPQMFQAAQSLFNGNLGIK</sequence>
<dbReference type="Gene3D" id="3.20.20.80">
    <property type="entry name" value="Glycosidases"/>
    <property type="match status" value="1"/>
</dbReference>
<dbReference type="Proteomes" id="UP000034913">
    <property type="component" value="Unassembled WGS sequence"/>
</dbReference>
<dbReference type="EMBL" id="LCRB01000013">
    <property type="protein sequence ID" value="KKW26272.1"/>
    <property type="molecule type" value="Genomic_DNA"/>
</dbReference>
<dbReference type="SUPFAM" id="SSF51445">
    <property type="entry name" value="(Trans)glycosidases"/>
    <property type="match status" value="1"/>
</dbReference>
<accession>A0A0G1ZEJ2</accession>
<organism evidence="1 2">
    <name type="scientific">candidate division Kazan bacterium GW2011_GWB1_52_7</name>
    <dbReference type="NCBI Taxonomy" id="1620414"/>
    <lineage>
        <taxon>Bacteria</taxon>
        <taxon>Bacteria division Kazan-3B-28</taxon>
    </lineage>
</organism>
<gene>
    <name evidence="1" type="ORF">VF00_C0013G0009</name>
</gene>